<dbReference type="OrthoDB" id="2502792at2759"/>
<dbReference type="AlphaFoldDB" id="A0A409Y607"/>
<feature type="transmembrane region" description="Helical" evidence="2">
    <location>
        <begin position="59"/>
        <end position="77"/>
    </location>
</feature>
<gene>
    <name evidence="3" type="ORF">CVT24_004136</name>
</gene>
<keyword evidence="2" id="KW-1133">Transmembrane helix</keyword>
<organism evidence="3 4">
    <name type="scientific">Panaeolus cyanescens</name>
    <dbReference type="NCBI Taxonomy" id="181874"/>
    <lineage>
        <taxon>Eukaryota</taxon>
        <taxon>Fungi</taxon>
        <taxon>Dikarya</taxon>
        <taxon>Basidiomycota</taxon>
        <taxon>Agaricomycotina</taxon>
        <taxon>Agaricomycetes</taxon>
        <taxon>Agaricomycetidae</taxon>
        <taxon>Agaricales</taxon>
        <taxon>Agaricineae</taxon>
        <taxon>Galeropsidaceae</taxon>
        <taxon>Panaeolus</taxon>
    </lineage>
</organism>
<reference evidence="3 4" key="1">
    <citation type="journal article" date="2018" name="Evol. Lett.">
        <title>Horizontal gene cluster transfer increased hallucinogenic mushroom diversity.</title>
        <authorList>
            <person name="Reynolds H.T."/>
            <person name="Vijayakumar V."/>
            <person name="Gluck-Thaler E."/>
            <person name="Korotkin H.B."/>
            <person name="Matheny P.B."/>
            <person name="Slot J.C."/>
        </authorList>
    </citation>
    <scope>NUCLEOTIDE SEQUENCE [LARGE SCALE GENOMIC DNA]</scope>
    <source>
        <strain evidence="3 4">2629</strain>
    </source>
</reference>
<dbReference type="EMBL" id="NHTK01001383">
    <property type="protein sequence ID" value="PPQ98456.1"/>
    <property type="molecule type" value="Genomic_DNA"/>
</dbReference>
<feature type="transmembrane region" description="Helical" evidence="2">
    <location>
        <begin position="89"/>
        <end position="109"/>
    </location>
</feature>
<keyword evidence="4" id="KW-1185">Reference proteome</keyword>
<evidence type="ECO:0000313" key="3">
    <source>
        <dbReference type="EMBL" id="PPQ98456.1"/>
    </source>
</evidence>
<evidence type="ECO:0000256" key="1">
    <source>
        <dbReference type="SAM" id="MobiDB-lite"/>
    </source>
</evidence>
<keyword evidence="2" id="KW-0472">Membrane</keyword>
<feature type="transmembrane region" description="Helical" evidence="2">
    <location>
        <begin position="28"/>
        <end position="47"/>
    </location>
</feature>
<keyword evidence="2" id="KW-0812">Transmembrane</keyword>
<sequence>MADNIIDTIFNFLADTLPQPLYSIAIKVLSHAFAAITAASTLLASLLNTSPQDWNLQTILPPLITLFAAYIALLSIYRTTTWFIRTVFFFVKWGGIIAALAAGAGYFMAQPGGGGGQVMPGIGGFLFNTLFNRNPTPASNPNNRAKRPKPWNSFQEHREWQYQEQATFQPTMNDADNFVRVVTETAKNAMDWWNGIVEDAQKTGNQARTRAKGKADRSGNTKARSR</sequence>
<protein>
    <submittedName>
        <fullName evidence="3">Uncharacterized protein</fullName>
    </submittedName>
</protein>
<feature type="region of interest" description="Disordered" evidence="1">
    <location>
        <begin position="201"/>
        <end position="226"/>
    </location>
</feature>
<evidence type="ECO:0000313" key="4">
    <source>
        <dbReference type="Proteomes" id="UP000284842"/>
    </source>
</evidence>
<comment type="caution">
    <text evidence="3">The sequence shown here is derived from an EMBL/GenBank/DDBJ whole genome shotgun (WGS) entry which is preliminary data.</text>
</comment>
<dbReference type="InParanoid" id="A0A409Y607"/>
<accession>A0A409Y607</accession>
<name>A0A409Y607_9AGAR</name>
<evidence type="ECO:0000256" key="2">
    <source>
        <dbReference type="SAM" id="Phobius"/>
    </source>
</evidence>
<proteinExistence type="predicted"/>
<dbReference type="Proteomes" id="UP000284842">
    <property type="component" value="Unassembled WGS sequence"/>
</dbReference>